<feature type="non-terminal residue" evidence="3">
    <location>
        <position position="543"/>
    </location>
</feature>
<dbReference type="GO" id="GO:0030544">
    <property type="term" value="F:Hsp70 protein binding"/>
    <property type="evidence" value="ECO:0007669"/>
    <property type="project" value="TreeGrafter"/>
</dbReference>
<evidence type="ECO:0000256" key="1">
    <source>
        <dbReference type="SAM" id="MobiDB-lite"/>
    </source>
</evidence>
<feature type="compositionally biased region" description="Acidic residues" evidence="1">
    <location>
        <begin position="395"/>
        <end position="408"/>
    </location>
</feature>
<dbReference type="Gene3D" id="1.10.287.110">
    <property type="entry name" value="DnaJ domain"/>
    <property type="match status" value="1"/>
</dbReference>
<dbReference type="SMART" id="SM00271">
    <property type="entry name" value="DnaJ"/>
    <property type="match status" value="1"/>
</dbReference>
<comment type="caution">
    <text evidence="3">The sequence shown here is derived from an EMBL/GenBank/DDBJ whole genome shotgun (WGS) entry which is preliminary data.</text>
</comment>
<dbReference type="Proteomes" id="UP001174694">
    <property type="component" value="Unassembled WGS sequence"/>
</dbReference>
<evidence type="ECO:0000259" key="2">
    <source>
        <dbReference type="PROSITE" id="PS50076"/>
    </source>
</evidence>
<evidence type="ECO:0000313" key="4">
    <source>
        <dbReference type="Proteomes" id="UP001174694"/>
    </source>
</evidence>
<dbReference type="SUPFAM" id="SSF46565">
    <property type="entry name" value="Chaperone J-domain"/>
    <property type="match status" value="1"/>
</dbReference>
<feature type="non-terminal residue" evidence="3">
    <location>
        <position position="1"/>
    </location>
</feature>
<sequence>KSSYRERAESDESSDLYPDLSNQIARLHITHPAPAALPPTTEPEAGPSTSVYVPPNVVSDYEDSTVEPPDPRFTKEKKDEINQLLALVKRRASYYEILGLPDFAGPDQINRAWKKLKLKFHWDKNGFPERERCEKIIDKAHRVLTNPHRKKEYDMKLKGKSTERSVSEDKVPVGEDFARNAWGRAHDEGEDIRKHEYFDDKPTRRPERQKIKKPSDLVRHFQEMGLKSVQALVCTQDPAQHEQARKDIARLNRKIRRAIANESLPDDTYTIKVDQLLPISKVIHDIGSYFRKDMAHVADSLSRGILLNFRSLCRRPENQWPDDWIDYVREAISVVYREAGRHFSMPEEEDLTALISQRAAARAKSTSVVKQPRRKQPRQDAQSIDAEGDIRMLDESDAEDDGLLDETDISFSEDSGDETTEASIPVNIRPGRGGEGMLDLVVPGRTLDNEKILGYVPWFGYTQDGKPWGVTFIVETGGRNPITWVSGTDIGDSVKDAYFRLPRDKWNEVKKKGTLRRKDMLDKIVGYACYAKPWLGTLPNGTV</sequence>
<keyword evidence="4" id="KW-1185">Reference proteome</keyword>
<dbReference type="PANTHER" id="PTHR43908:SF3">
    <property type="entry name" value="AT29763P-RELATED"/>
    <property type="match status" value="1"/>
</dbReference>
<dbReference type="PANTHER" id="PTHR43908">
    <property type="entry name" value="AT29763P-RELATED"/>
    <property type="match status" value="1"/>
</dbReference>
<dbReference type="GO" id="GO:0005789">
    <property type="term" value="C:endoplasmic reticulum membrane"/>
    <property type="evidence" value="ECO:0007669"/>
    <property type="project" value="TreeGrafter"/>
</dbReference>
<dbReference type="GO" id="GO:0071218">
    <property type="term" value="P:cellular response to misfolded protein"/>
    <property type="evidence" value="ECO:0007669"/>
    <property type="project" value="TreeGrafter"/>
</dbReference>
<dbReference type="PROSITE" id="PS50076">
    <property type="entry name" value="DNAJ_2"/>
    <property type="match status" value="1"/>
</dbReference>
<dbReference type="InterPro" id="IPR036869">
    <property type="entry name" value="J_dom_sf"/>
</dbReference>
<feature type="region of interest" description="Disordered" evidence="1">
    <location>
        <begin position="193"/>
        <end position="213"/>
    </location>
</feature>
<dbReference type="CDD" id="cd06257">
    <property type="entry name" value="DnaJ"/>
    <property type="match status" value="1"/>
</dbReference>
<feature type="region of interest" description="Disordered" evidence="1">
    <location>
        <begin position="364"/>
        <end position="423"/>
    </location>
</feature>
<feature type="compositionally biased region" description="Basic and acidic residues" evidence="1">
    <location>
        <begin position="1"/>
        <end position="10"/>
    </location>
</feature>
<evidence type="ECO:0000313" key="3">
    <source>
        <dbReference type="EMBL" id="KAJ9129389.1"/>
    </source>
</evidence>
<feature type="region of interest" description="Disordered" evidence="1">
    <location>
        <begin position="1"/>
        <end position="74"/>
    </location>
</feature>
<gene>
    <name evidence="3" type="ORF">NKR23_g12545</name>
</gene>
<dbReference type="AlphaFoldDB" id="A0AA38R1C2"/>
<proteinExistence type="predicted"/>
<protein>
    <recommendedName>
        <fullName evidence="2">J domain-containing protein</fullName>
    </recommendedName>
</protein>
<dbReference type="EMBL" id="JANBVO010000213">
    <property type="protein sequence ID" value="KAJ9129389.1"/>
    <property type="molecule type" value="Genomic_DNA"/>
</dbReference>
<organism evidence="3 4">
    <name type="scientific">Pleurostoma richardsiae</name>
    <dbReference type="NCBI Taxonomy" id="41990"/>
    <lineage>
        <taxon>Eukaryota</taxon>
        <taxon>Fungi</taxon>
        <taxon>Dikarya</taxon>
        <taxon>Ascomycota</taxon>
        <taxon>Pezizomycotina</taxon>
        <taxon>Sordariomycetes</taxon>
        <taxon>Sordariomycetidae</taxon>
        <taxon>Calosphaeriales</taxon>
        <taxon>Pleurostomataceae</taxon>
        <taxon>Pleurostoma</taxon>
    </lineage>
</organism>
<dbReference type="InterPro" id="IPR001623">
    <property type="entry name" value="DnaJ_domain"/>
</dbReference>
<name>A0AA38R1C2_9PEZI</name>
<reference evidence="3" key="1">
    <citation type="submission" date="2022-07" db="EMBL/GenBank/DDBJ databases">
        <title>Fungi with potential for degradation of polypropylene.</title>
        <authorList>
            <person name="Gostincar C."/>
        </authorList>
    </citation>
    <scope>NUCLEOTIDE SEQUENCE</scope>
    <source>
        <strain evidence="3">EXF-13308</strain>
    </source>
</reference>
<accession>A0AA38R1C2</accession>
<dbReference type="Pfam" id="PF00226">
    <property type="entry name" value="DnaJ"/>
    <property type="match status" value="1"/>
</dbReference>
<dbReference type="PRINTS" id="PR00625">
    <property type="entry name" value="JDOMAIN"/>
</dbReference>
<feature type="domain" description="J" evidence="2">
    <location>
        <begin position="93"/>
        <end position="157"/>
    </location>
</feature>
<dbReference type="InterPro" id="IPR051100">
    <property type="entry name" value="DnaJ_subfamily_B/C"/>
</dbReference>